<evidence type="ECO:0000313" key="2">
    <source>
        <dbReference type="EMBL" id="KAG5453923.1"/>
    </source>
</evidence>
<proteinExistence type="predicted"/>
<gene>
    <name evidence="2" type="ORF">CSKR_108675</name>
</gene>
<accession>A0A419Q055</accession>
<dbReference type="Proteomes" id="UP000286415">
    <property type="component" value="Unassembled WGS sequence"/>
</dbReference>
<feature type="compositionally biased region" description="Polar residues" evidence="1">
    <location>
        <begin position="135"/>
        <end position="145"/>
    </location>
</feature>
<dbReference type="EMBL" id="NIRI02000010">
    <property type="protein sequence ID" value="KAG5453923.1"/>
    <property type="molecule type" value="Genomic_DNA"/>
</dbReference>
<keyword evidence="3" id="KW-1185">Reference proteome</keyword>
<name>A0A419Q055_CLOSI</name>
<comment type="caution">
    <text evidence="2">The sequence shown here is derived from an EMBL/GenBank/DDBJ whole genome shotgun (WGS) entry which is preliminary data.</text>
</comment>
<evidence type="ECO:0000256" key="1">
    <source>
        <dbReference type="SAM" id="MobiDB-lite"/>
    </source>
</evidence>
<feature type="region of interest" description="Disordered" evidence="1">
    <location>
        <begin position="124"/>
        <end position="145"/>
    </location>
</feature>
<reference evidence="2 3" key="1">
    <citation type="journal article" date="2018" name="Biotechnol. Adv.">
        <title>Improved genomic resources and new bioinformatic workflow for the carcinogenic parasite Clonorchis sinensis: Biotechnological implications.</title>
        <authorList>
            <person name="Wang D."/>
            <person name="Korhonen P.K."/>
            <person name="Gasser R.B."/>
            <person name="Young N.D."/>
        </authorList>
    </citation>
    <scope>NUCLEOTIDE SEQUENCE [LARGE SCALE GENOMIC DNA]</scope>
    <source>
        <strain evidence="2">Cs-k2</strain>
    </source>
</reference>
<sequence>MNTFRHDSFLAPGFSHHYDPKTSDVLAELRESFTEMDEEDWNLPRKRQFTRQRHEDKRKFLVSLRPWMDDKLAVSIPSEEDDNRPDYRYTGSYSCKPNLGGSRFKIALGTADSTGLVQLSLHDNQPPSHKVKPGYQNQAVDHNKC</sequence>
<dbReference type="OrthoDB" id="10440908at2759"/>
<reference evidence="2 3" key="2">
    <citation type="journal article" date="2021" name="Genomics">
        <title>High-quality reference genome for Clonorchis sinensis.</title>
        <authorList>
            <person name="Young N.D."/>
            <person name="Stroehlein A.J."/>
            <person name="Kinkar L."/>
            <person name="Wang T."/>
            <person name="Sohn W.M."/>
            <person name="Chang B.C.H."/>
            <person name="Kaur P."/>
            <person name="Weisz D."/>
            <person name="Dudchenko O."/>
            <person name="Aiden E.L."/>
            <person name="Korhonen P.K."/>
            <person name="Gasser R.B."/>
        </authorList>
    </citation>
    <scope>NUCLEOTIDE SEQUENCE [LARGE SCALE GENOMIC DNA]</scope>
    <source>
        <strain evidence="2">Cs-k2</strain>
    </source>
</reference>
<dbReference type="AlphaFoldDB" id="A0A419Q055"/>
<organism evidence="2 3">
    <name type="scientific">Clonorchis sinensis</name>
    <name type="common">Chinese liver fluke</name>
    <dbReference type="NCBI Taxonomy" id="79923"/>
    <lineage>
        <taxon>Eukaryota</taxon>
        <taxon>Metazoa</taxon>
        <taxon>Spiralia</taxon>
        <taxon>Lophotrochozoa</taxon>
        <taxon>Platyhelminthes</taxon>
        <taxon>Trematoda</taxon>
        <taxon>Digenea</taxon>
        <taxon>Opisthorchiida</taxon>
        <taxon>Opisthorchiata</taxon>
        <taxon>Opisthorchiidae</taxon>
        <taxon>Clonorchis</taxon>
    </lineage>
</organism>
<evidence type="ECO:0000313" key="3">
    <source>
        <dbReference type="Proteomes" id="UP000286415"/>
    </source>
</evidence>
<protein>
    <submittedName>
        <fullName evidence="2">Uncharacterized protein</fullName>
    </submittedName>
</protein>
<dbReference type="InParanoid" id="A0A419Q055"/>